<accession>A0A1G6GZY4</accession>
<keyword evidence="2 7" id="KW-0132">Cell division</keyword>
<dbReference type="GO" id="GO:0005886">
    <property type="term" value="C:plasma membrane"/>
    <property type="evidence" value="ECO:0007669"/>
    <property type="project" value="UniProtKB-SubCell"/>
</dbReference>
<dbReference type="RefSeq" id="WP_090792752.1">
    <property type="nucleotide sequence ID" value="NZ_FMYI01000002.1"/>
</dbReference>
<keyword evidence="5 7" id="KW-0472">Membrane</keyword>
<dbReference type="STRING" id="1612202.SAMN05421734_10273"/>
<dbReference type="InterPro" id="IPR011922">
    <property type="entry name" value="Cell_div_FtsL"/>
</dbReference>
<dbReference type="EMBL" id="FMYI01000002">
    <property type="protein sequence ID" value="SDB87511.1"/>
    <property type="molecule type" value="Genomic_DNA"/>
</dbReference>
<comment type="similarity">
    <text evidence="7">Belongs to the FtsL family.</text>
</comment>
<feature type="coiled-coil region" evidence="9">
    <location>
        <begin position="59"/>
        <end position="93"/>
    </location>
</feature>
<evidence type="ECO:0000256" key="7">
    <source>
        <dbReference type="HAMAP-Rule" id="MF_00910"/>
    </source>
</evidence>
<dbReference type="AlphaFoldDB" id="A0A1G6GZY4"/>
<dbReference type="GO" id="GO:0043093">
    <property type="term" value="P:FtsZ-dependent cytokinesis"/>
    <property type="evidence" value="ECO:0007669"/>
    <property type="project" value="UniProtKB-UniRule"/>
</dbReference>
<feature type="compositionally biased region" description="Polar residues" evidence="10">
    <location>
        <begin position="1"/>
        <end position="14"/>
    </location>
</feature>
<keyword evidence="3 7" id="KW-0812">Transmembrane</keyword>
<protein>
    <recommendedName>
        <fullName evidence="7 8">Cell division protein FtsL</fullName>
    </recommendedName>
</protein>
<keyword evidence="6 7" id="KW-0131">Cell cycle</keyword>
<dbReference type="Pfam" id="PF04977">
    <property type="entry name" value="DivIC"/>
    <property type="match status" value="1"/>
</dbReference>
<evidence type="ECO:0000313" key="11">
    <source>
        <dbReference type="EMBL" id="SDB87511.1"/>
    </source>
</evidence>
<evidence type="ECO:0000256" key="1">
    <source>
        <dbReference type="ARBA" id="ARBA00022475"/>
    </source>
</evidence>
<organism evidence="11 12">
    <name type="scientific">Pelagirhabdus alkalitolerans</name>
    <dbReference type="NCBI Taxonomy" id="1612202"/>
    <lineage>
        <taxon>Bacteria</taxon>
        <taxon>Bacillati</taxon>
        <taxon>Bacillota</taxon>
        <taxon>Bacilli</taxon>
        <taxon>Bacillales</taxon>
        <taxon>Bacillaceae</taxon>
        <taxon>Pelagirhabdus</taxon>
    </lineage>
</organism>
<evidence type="ECO:0000256" key="9">
    <source>
        <dbReference type="SAM" id="Coils"/>
    </source>
</evidence>
<evidence type="ECO:0000256" key="3">
    <source>
        <dbReference type="ARBA" id="ARBA00022692"/>
    </source>
</evidence>
<dbReference type="OrthoDB" id="2989137at2"/>
<keyword evidence="4 7" id="KW-1133">Transmembrane helix</keyword>
<comment type="function">
    <text evidence="7">Essential cell division protein.</text>
</comment>
<evidence type="ECO:0000256" key="10">
    <source>
        <dbReference type="SAM" id="MobiDB-lite"/>
    </source>
</evidence>
<evidence type="ECO:0000256" key="8">
    <source>
        <dbReference type="NCBIfam" id="TIGR02209"/>
    </source>
</evidence>
<feature type="transmembrane region" description="Helical" evidence="7">
    <location>
        <begin position="43"/>
        <end position="61"/>
    </location>
</feature>
<proteinExistence type="inferred from homology"/>
<name>A0A1G6GZY4_9BACI</name>
<evidence type="ECO:0000256" key="6">
    <source>
        <dbReference type="ARBA" id="ARBA00023306"/>
    </source>
</evidence>
<keyword evidence="9" id="KW-0175">Coiled coil</keyword>
<evidence type="ECO:0000256" key="4">
    <source>
        <dbReference type="ARBA" id="ARBA00022989"/>
    </source>
</evidence>
<evidence type="ECO:0000256" key="2">
    <source>
        <dbReference type="ARBA" id="ARBA00022618"/>
    </source>
</evidence>
<keyword evidence="12" id="KW-1185">Reference proteome</keyword>
<dbReference type="InterPro" id="IPR007060">
    <property type="entry name" value="FtsL/DivIC"/>
</dbReference>
<dbReference type="HAMAP" id="MF_00910">
    <property type="entry name" value="FtsL"/>
    <property type="match status" value="1"/>
</dbReference>
<reference evidence="12" key="1">
    <citation type="submission" date="2016-09" db="EMBL/GenBank/DDBJ databases">
        <authorList>
            <person name="Varghese N."/>
            <person name="Submissions S."/>
        </authorList>
    </citation>
    <scope>NUCLEOTIDE SEQUENCE [LARGE SCALE GENOMIC DNA]</scope>
    <source>
        <strain evidence="12">S5</strain>
    </source>
</reference>
<dbReference type="Proteomes" id="UP000242949">
    <property type="component" value="Unassembled WGS sequence"/>
</dbReference>
<dbReference type="NCBIfam" id="TIGR02209">
    <property type="entry name" value="ftsL_broad"/>
    <property type="match status" value="1"/>
</dbReference>
<keyword evidence="1 7" id="KW-1003">Cell membrane</keyword>
<gene>
    <name evidence="7" type="primary">ftsL</name>
    <name evidence="11" type="ORF">SAMN05421734_10273</name>
</gene>
<dbReference type="GO" id="GO:0032153">
    <property type="term" value="C:cell division site"/>
    <property type="evidence" value="ECO:0007669"/>
    <property type="project" value="UniProtKB-UniRule"/>
</dbReference>
<feature type="region of interest" description="Disordered" evidence="10">
    <location>
        <begin position="1"/>
        <end position="28"/>
    </location>
</feature>
<comment type="subcellular location">
    <subcellularLocation>
        <location evidence="7">Cell membrane</location>
        <topology evidence="7">Single-pass type II membrane protein</topology>
    </subcellularLocation>
    <text evidence="7">Localizes to the division septum where it forms a ring structure.</text>
</comment>
<sequence length="128" mass="14695">MSVNEARNYQSTAPKRTHRSEPSHQPKKIVKVNSRKITKGEKIIWGFFGVLIAVSLIYIVSFNSNLDAVNRDIQQLENQIEEQQSVNQNLNHQVMEYSNPERILEIAKDNGLTIQNTEVRQATHVSHD</sequence>
<evidence type="ECO:0000256" key="5">
    <source>
        <dbReference type="ARBA" id="ARBA00023136"/>
    </source>
</evidence>
<evidence type="ECO:0000313" key="12">
    <source>
        <dbReference type="Proteomes" id="UP000242949"/>
    </source>
</evidence>